<feature type="transmembrane region" description="Helical" evidence="1">
    <location>
        <begin position="90"/>
        <end position="107"/>
    </location>
</feature>
<reference evidence="3 4" key="1">
    <citation type="journal article" date="2016" name="Nat. Commun.">
        <title>Thousands of microbial genomes shed light on interconnected biogeochemical processes in an aquifer system.</title>
        <authorList>
            <person name="Anantharaman K."/>
            <person name="Brown C.T."/>
            <person name="Hug L.A."/>
            <person name="Sharon I."/>
            <person name="Castelle C.J."/>
            <person name="Probst A.J."/>
            <person name="Thomas B.C."/>
            <person name="Singh A."/>
            <person name="Wilkins M.J."/>
            <person name="Karaoz U."/>
            <person name="Brodie E.L."/>
            <person name="Williams K.H."/>
            <person name="Hubbard S.S."/>
            <person name="Banfield J.F."/>
        </authorList>
    </citation>
    <scope>NUCLEOTIDE SEQUENCE [LARGE SCALE GENOMIC DNA]</scope>
</reference>
<feature type="chain" id="PRO_5009523308" evidence="2">
    <location>
        <begin position="25"/>
        <end position="200"/>
    </location>
</feature>
<dbReference type="AlphaFoldDB" id="A0A1F6C5Y7"/>
<name>A0A1F6C5Y7_9BACT</name>
<sequence>MKYSRLLLKITLLLLATTALYAQAQTGYTPLERLPGVDYESNNIGGFLQQLFTIGIGVAAFLAVIMIGIGGFEYMGGESITDKKEGRDRIVSAVLGLILILGSVLLLETINPSIISLNIGKVPLNLETVKPEPNQPFKVGETIGPTLGDVGGKVFAPGDAKGQGEYGRNCPQGTFPKLKCVQYDAKQKCNASLVSCNPQP</sequence>
<comment type="caution">
    <text evidence="3">The sequence shown here is derived from an EMBL/GenBank/DDBJ whole genome shotgun (WGS) entry which is preliminary data.</text>
</comment>
<dbReference type="Proteomes" id="UP000178249">
    <property type="component" value="Unassembled WGS sequence"/>
</dbReference>
<keyword evidence="1" id="KW-0812">Transmembrane</keyword>
<feature type="transmembrane region" description="Helical" evidence="1">
    <location>
        <begin position="48"/>
        <end position="69"/>
    </location>
</feature>
<keyword evidence="2" id="KW-0732">Signal</keyword>
<proteinExistence type="predicted"/>
<organism evidence="3 4">
    <name type="scientific">Candidatus Kaiserbacteria bacterium RIFCSPHIGHO2_01_FULL_48_10</name>
    <dbReference type="NCBI Taxonomy" id="1798476"/>
    <lineage>
        <taxon>Bacteria</taxon>
        <taxon>Candidatus Kaiseribacteriota</taxon>
    </lineage>
</organism>
<evidence type="ECO:0000256" key="1">
    <source>
        <dbReference type="SAM" id="Phobius"/>
    </source>
</evidence>
<accession>A0A1F6C5Y7</accession>
<keyword evidence="1" id="KW-0472">Membrane</keyword>
<keyword evidence="1" id="KW-1133">Transmembrane helix</keyword>
<evidence type="ECO:0000313" key="3">
    <source>
        <dbReference type="EMBL" id="OGG44327.1"/>
    </source>
</evidence>
<gene>
    <name evidence="3" type="ORF">A2841_04100</name>
</gene>
<evidence type="ECO:0000313" key="4">
    <source>
        <dbReference type="Proteomes" id="UP000178249"/>
    </source>
</evidence>
<dbReference type="EMBL" id="MFKP01000012">
    <property type="protein sequence ID" value="OGG44327.1"/>
    <property type="molecule type" value="Genomic_DNA"/>
</dbReference>
<evidence type="ECO:0000256" key="2">
    <source>
        <dbReference type="SAM" id="SignalP"/>
    </source>
</evidence>
<feature type="signal peptide" evidence="2">
    <location>
        <begin position="1"/>
        <end position="24"/>
    </location>
</feature>
<protein>
    <submittedName>
        <fullName evidence="3">Uncharacterized protein</fullName>
    </submittedName>
</protein>